<sequence>MRVPRREATDSVARPTPVPSQLERKAKKGAGGSRGRVEAQGYESWAKRRFPRSNLYLEKTLDKEHCLKFSIPIFKFYSFICQNSPGRRWGKVGDFACYA</sequence>
<proteinExistence type="predicted"/>
<dbReference type="EMBL" id="OX395128">
    <property type="protein sequence ID" value="CAI5771364.1"/>
    <property type="molecule type" value="Genomic_DNA"/>
</dbReference>
<keyword evidence="3" id="KW-1185">Reference proteome</keyword>
<gene>
    <name evidence="2" type="ORF">PODLI_1B013093</name>
</gene>
<evidence type="ECO:0000256" key="1">
    <source>
        <dbReference type="SAM" id="MobiDB-lite"/>
    </source>
</evidence>
<feature type="region of interest" description="Disordered" evidence="1">
    <location>
        <begin position="1"/>
        <end position="41"/>
    </location>
</feature>
<name>A0AA35K5P0_9SAUR</name>
<dbReference type="Proteomes" id="UP001178461">
    <property type="component" value="Chromosome 3"/>
</dbReference>
<accession>A0AA35K5P0</accession>
<dbReference type="AlphaFoldDB" id="A0AA35K5P0"/>
<protein>
    <submittedName>
        <fullName evidence="2">Uncharacterized protein</fullName>
    </submittedName>
</protein>
<evidence type="ECO:0000313" key="2">
    <source>
        <dbReference type="EMBL" id="CAI5771364.1"/>
    </source>
</evidence>
<reference evidence="2" key="1">
    <citation type="submission" date="2022-12" db="EMBL/GenBank/DDBJ databases">
        <authorList>
            <person name="Alioto T."/>
            <person name="Alioto T."/>
            <person name="Gomez Garrido J."/>
        </authorList>
    </citation>
    <scope>NUCLEOTIDE SEQUENCE</scope>
</reference>
<evidence type="ECO:0000313" key="3">
    <source>
        <dbReference type="Proteomes" id="UP001178461"/>
    </source>
</evidence>
<organism evidence="2 3">
    <name type="scientific">Podarcis lilfordi</name>
    <name type="common">Lilford's wall lizard</name>
    <dbReference type="NCBI Taxonomy" id="74358"/>
    <lineage>
        <taxon>Eukaryota</taxon>
        <taxon>Metazoa</taxon>
        <taxon>Chordata</taxon>
        <taxon>Craniata</taxon>
        <taxon>Vertebrata</taxon>
        <taxon>Euteleostomi</taxon>
        <taxon>Lepidosauria</taxon>
        <taxon>Squamata</taxon>
        <taxon>Bifurcata</taxon>
        <taxon>Unidentata</taxon>
        <taxon>Episquamata</taxon>
        <taxon>Laterata</taxon>
        <taxon>Lacertibaenia</taxon>
        <taxon>Lacertidae</taxon>
        <taxon>Podarcis</taxon>
    </lineage>
</organism>